<dbReference type="FunFam" id="1.10.510.10:FF:000021">
    <property type="entry name" value="Serine/threonine protein kinase"/>
    <property type="match status" value="1"/>
</dbReference>
<dbReference type="Proteomes" id="UP000252914">
    <property type="component" value="Unassembled WGS sequence"/>
</dbReference>
<feature type="domain" description="Protein kinase" evidence="12">
    <location>
        <begin position="39"/>
        <end position="305"/>
    </location>
</feature>
<dbReference type="PROSITE" id="PS00107">
    <property type="entry name" value="PROTEIN_KINASE_ATP"/>
    <property type="match status" value="1"/>
</dbReference>
<evidence type="ECO:0000313" key="13">
    <source>
        <dbReference type="EMBL" id="RCG14262.1"/>
    </source>
</evidence>
<sequence length="547" mass="56258">MAQTQAAGGPSDPDATGGGSLPDSPELWGNNGLVGDGRYRLTHRLGRGGMAEVFGAEDLRLGRTVAVKLLRADLAEDPVSKARFTREAQSVAGLNHHSVVAVYDSGEEVIGGNITPYIVMELVEGSTIRDLLLTADAPPPDQALIIASGVLEALAYSHQHGIVHRDIKPANVIITRGGAVKVMDFGIARALHGASNTMTQTGMVMGTPQYLSPEQALGKTVDARSDLYATGCLLYELLTRRPPFTGETPLSVVYQHVQDDPVLPSEVSDAVPPELDGLTMRALAKEPDDRFQTAEEMRGLTQYALQMLHEQGGHTGGLWDTGPTAHYGGSTPAMGVPGAGARAHPSHSDTSQMGAPLLAGPRDDDGGFDGGARGGGRGGRGGGGGKGFRYALVAFLAVIAIAGGIFFALGQDNDGKDNKPDKPDTTKTEPKDKKSSDDPDPTPSETEQDQPGTSDGGTGDWTPSDRPSETGPSDTDPSPTQPSETGDPSQTHNGGNEGGGPSDGGDSGDKPSNPDSPPPGGGNENGGDNGDSGDGGLIGSNQGAGDE</sequence>
<proteinExistence type="predicted"/>
<feature type="compositionally biased region" description="Low complexity" evidence="10">
    <location>
        <begin position="469"/>
        <end position="485"/>
    </location>
</feature>
<dbReference type="EMBL" id="QOIN01000071">
    <property type="protein sequence ID" value="RCG14262.1"/>
    <property type="molecule type" value="Genomic_DNA"/>
</dbReference>
<dbReference type="GO" id="GO:0045717">
    <property type="term" value="P:negative regulation of fatty acid biosynthetic process"/>
    <property type="evidence" value="ECO:0007669"/>
    <property type="project" value="UniProtKB-ARBA"/>
</dbReference>
<accession>A0A367E937</accession>
<evidence type="ECO:0000256" key="2">
    <source>
        <dbReference type="ARBA" id="ARBA00022527"/>
    </source>
</evidence>
<keyword evidence="6 9" id="KW-0067">ATP-binding</keyword>
<keyword evidence="11" id="KW-1133">Transmembrane helix</keyword>
<evidence type="ECO:0000256" key="10">
    <source>
        <dbReference type="SAM" id="MobiDB-lite"/>
    </source>
</evidence>
<dbReference type="PANTHER" id="PTHR43289">
    <property type="entry name" value="MITOGEN-ACTIVATED PROTEIN KINASE KINASE KINASE 20-RELATED"/>
    <property type="match status" value="1"/>
</dbReference>
<dbReference type="GO" id="GO:0004674">
    <property type="term" value="F:protein serine/threonine kinase activity"/>
    <property type="evidence" value="ECO:0007669"/>
    <property type="project" value="UniProtKB-KW"/>
</dbReference>
<evidence type="ECO:0000259" key="12">
    <source>
        <dbReference type="PROSITE" id="PS50011"/>
    </source>
</evidence>
<keyword evidence="4 9" id="KW-0547">Nucleotide-binding</keyword>
<dbReference type="SMART" id="SM00220">
    <property type="entry name" value="S_TKc"/>
    <property type="match status" value="1"/>
</dbReference>
<keyword evidence="5 13" id="KW-0418">Kinase</keyword>
<evidence type="ECO:0000256" key="3">
    <source>
        <dbReference type="ARBA" id="ARBA00022679"/>
    </source>
</evidence>
<dbReference type="AlphaFoldDB" id="A0A367E937"/>
<dbReference type="InterPro" id="IPR000719">
    <property type="entry name" value="Prot_kinase_dom"/>
</dbReference>
<keyword evidence="11" id="KW-0812">Transmembrane</keyword>
<dbReference type="InterPro" id="IPR011009">
    <property type="entry name" value="Kinase-like_dom_sf"/>
</dbReference>
<dbReference type="Gene3D" id="1.10.510.10">
    <property type="entry name" value="Transferase(Phosphotransferase) domain 1"/>
    <property type="match status" value="1"/>
</dbReference>
<dbReference type="SUPFAM" id="SSF56112">
    <property type="entry name" value="Protein kinase-like (PK-like)"/>
    <property type="match status" value="1"/>
</dbReference>
<comment type="catalytic activity">
    <reaction evidence="7">
        <text>L-threonyl-[protein] + ATP = O-phospho-L-threonyl-[protein] + ADP + H(+)</text>
        <dbReference type="Rhea" id="RHEA:46608"/>
        <dbReference type="Rhea" id="RHEA-COMP:11060"/>
        <dbReference type="Rhea" id="RHEA-COMP:11605"/>
        <dbReference type="ChEBI" id="CHEBI:15378"/>
        <dbReference type="ChEBI" id="CHEBI:30013"/>
        <dbReference type="ChEBI" id="CHEBI:30616"/>
        <dbReference type="ChEBI" id="CHEBI:61977"/>
        <dbReference type="ChEBI" id="CHEBI:456216"/>
        <dbReference type="EC" id="2.7.11.1"/>
    </reaction>
</comment>
<protein>
    <recommendedName>
        <fullName evidence="1">non-specific serine/threonine protein kinase</fullName>
        <ecNumber evidence="1">2.7.11.1</ecNumber>
    </recommendedName>
</protein>
<gene>
    <name evidence="13" type="ORF">DTL70_31925</name>
</gene>
<name>A0A367E937_9ACTN</name>
<feature type="region of interest" description="Disordered" evidence="10">
    <location>
        <begin position="409"/>
        <end position="547"/>
    </location>
</feature>
<dbReference type="PROSITE" id="PS50011">
    <property type="entry name" value="PROTEIN_KINASE_DOM"/>
    <property type="match status" value="1"/>
</dbReference>
<dbReference type="EC" id="2.7.11.1" evidence="1"/>
<evidence type="ECO:0000256" key="6">
    <source>
        <dbReference type="ARBA" id="ARBA00022840"/>
    </source>
</evidence>
<feature type="compositionally biased region" description="Basic and acidic residues" evidence="10">
    <location>
        <begin position="413"/>
        <end position="437"/>
    </location>
</feature>
<dbReference type="InterPro" id="IPR017441">
    <property type="entry name" value="Protein_kinase_ATP_BS"/>
</dbReference>
<organism evidence="13 14">
    <name type="scientific">Streptomyces diacarni</name>
    <dbReference type="NCBI Taxonomy" id="2800381"/>
    <lineage>
        <taxon>Bacteria</taxon>
        <taxon>Bacillati</taxon>
        <taxon>Actinomycetota</taxon>
        <taxon>Actinomycetes</taxon>
        <taxon>Kitasatosporales</taxon>
        <taxon>Streptomycetaceae</taxon>
        <taxon>Streptomyces</taxon>
    </lineage>
</organism>
<comment type="catalytic activity">
    <reaction evidence="8">
        <text>L-seryl-[protein] + ATP = O-phospho-L-seryl-[protein] + ADP + H(+)</text>
        <dbReference type="Rhea" id="RHEA:17989"/>
        <dbReference type="Rhea" id="RHEA-COMP:9863"/>
        <dbReference type="Rhea" id="RHEA-COMP:11604"/>
        <dbReference type="ChEBI" id="CHEBI:15378"/>
        <dbReference type="ChEBI" id="CHEBI:29999"/>
        <dbReference type="ChEBI" id="CHEBI:30616"/>
        <dbReference type="ChEBI" id="CHEBI:83421"/>
        <dbReference type="ChEBI" id="CHEBI:456216"/>
        <dbReference type="EC" id="2.7.11.1"/>
    </reaction>
</comment>
<reference evidence="13 14" key="1">
    <citation type="submission" date="2018-06" db="EMBL/GenBank/DDBJ databases">
        <title>Streptomyces reniochalinae sp. nov. and Streptomyces diacarnus sp. nov. from marine sponges.</title>
        <authorList>
            <person name="Li L."/>
        </authorList>
    </citation>
    <scope>NUCLEOTIDE SEQUENCE [LARGE SCALE GENOMIC DNA]</scope>
    <source>
        <strain evidence="13 14">LHW51701</strain>
    </source>
</reference>
<evidence type="ECO:0000256" key="9">
    <source>
        <dbReference type="PROSITE-ProRule" id="PRU10141"/>
    </source>
</evidence>
<keyword evidence="11" id="KW-0472">Membrane</keyword>
<evidence type="ECO:0000256" key="11">
    <source>
        <dbReference type="SAM" id="Phobius"/>
    </source>
</evidence>
<comment type="caution">
    <text evidence="13">The sequence shown here is derived from an EMBL/GenBank/DDBJ whole genome shotgun (WGS) entry which is preliminary data.</text>
</comment>
<feature type="region of interest" description="Disordered" evidence="10">
    <location>
        <begin position="1"/>
        <end position="29"/>
    </location>
</feature>
<feature type="compositionally biased region" description="Gly residues" evidence="10">
    <location>
        <begin position="368"/>
        <end position="383"/>
    </location>
</feature>
<evidence type="ECO:0000256" key="8">
    <source>
        <dbReference type="ARBA" id="ARBA00048679"/>
    </source>
</evidence>
<dbReference type="InterPro" id="IPR008271">
    <property type="entry name" value="Ser/Thr_kinase_AS"/>
</dbReference>
<evidence type="ECO:0000256" key="4">
    <source>
        <dbReference type="ARBA" id="ARBA00022741"/>
    </source>
</evidence>
<evidence type="ECO:0000256" key="5">
    <source>
        <dbReference type="ARBA" id="ARBA00022777"/>
    </source>
</evidence>
<feature type="transmembrane region" description="Helical" evidence="11">
    <location>
        <begin position="390"/>
        <end position="409"/>
    </location>
</feature>
<dbReference type="GO" id="GO:0005524">
    <property type="term" value="F:ATP binding"/>
    <property type="evidence" value="ECO:0007669"/>
    <property type="project" value="UniProtKB-UniRule"/>
</dbReference>
<keyword evidence="3" id="KW-0808">Transferase</keyword>
<dbReference type="Pfam" id="PF00069">
    <property type="entry name" value="Pkinase"/>
    <property type="match status" value="1"/>
</dbReference>
<evidence type="ECO:0000256" key="7">
    <source>
        <dbReference type="ARBA" id="ARBA00047899"/>
    </source>
</evidence>
<keyword evidence="14" id="KW-1185">Reference proteome</keyword>
<dbReference type="PROSITE" id="PS00108">
    <property type="entry name" value="PROTEIN_KINASE_ST"/>
    <property type="match status" value="1"/>
</dbReference>
<keyword evidence="2 13" id="KW-0723">Serine/threonine-protein kinase</keyword>
<feature type="compositionally biased region" description="Gly residues" evidence="10">
    <location>
        <begin position="521"/>
        <end position="538"/>
    </location>
</feature>
<dbReference type="RefSeq" id="WP_114025523.1">
    <property type="nucleotide sequence ID" value="NZ_JBEYTF010000049.1"/>
</dbReference>
<feature type="compositionally biased region" description="Gly residues" evidence="10">
    <location>
        <begin position="495"/>
        <end position="505"/>
    </location>
</feature>
<dbReference type="Gene3D" id="3.30.200.20">
    <property type="entry name" value="Phosphorylase Kinase, domain 1"/>
    <property type="match status" value="1"/>
</dbReference>
<evidence type="ECO:0000313" key="14">
    <source>
        <dbReference type="Proteomes" id="UP000252914"/>
    </source>
</evidence>
<evidence type="ECO:0000256" key="1">
    <source>
        <dbReference type="ARBA" id="ARBA00012513"/>
    </source>
</evidence>
<dbReference type="CDD" id="cd14014">
    <property type="entry name" value="STKc_PknB_like"/>
    <property type="match status" value="1"/>
</dbReference>
<feature type="region of interest" description="Disordered" evidence="10">
    <location>
        <begin position="329"/>
        <end position="383"/>
    </location>
</feature>
<dbReference type="FunFam" id="3.30.200.20:FF:000035">
    <property type="entry name" value="Serine/threonine protein kinase Stk1"/>
    <property type="match status" value="1"/>
</dbReference>
<feature type="binding site" evidence="9">
    <location>
        <position position="68"/>
    </location>
    <ligand>
        <name>ATP</name>
        <dbReference type="ChEBI" id="CHEBI:30616"/>
    </ligand>
</feature>
<dbReference type="PANTHER" id="PTHR43289:SF6">
    <property type="entry name" value="SERINE_THREONINE-PROTEIN KINASE NEKL-3"/>
    <property type="match status" value="1"/>
</dbReference>